<dbReference type="RefSeq" id="WP_110793072.1">
    <property type="nucleotide sequence ID" value="NZ_QJRY01000007.1"/>
</dbReference>
<evidence type="ECO:0000313" key="2">
    <source>
        <dbReference type="EMBL" id="PYB71282.1"/>
    </source>
</evidence>
<feature type="region of interest" description="Disordered" evidence="1">
    <location>
        <begin position="98"/>
        <end position="173"/>
    </location>
</feature>
<name>A0ABX5NNW8_9HYPH</name>
<evidence type="ECO:0000256" key="1">
    <source>
        <dbReference type="SAM" id="MobiDB-lite"/>
    </source>
</evidence>
<sequence length="444" mass="49786">MSHDATNWAIKQRGIKPALKVVLWNLCDRYHPDNGCFPSQDTLAADCEVPRSTLNVYLDELEKKGLIAREQRRQKGSQKQERTRYYFPFEPDFERFSAQENSPENEAPSPETGHGQERRSVSRNAGEPSPENGESRVQNLDSNLVREPVREPVTEREGASAGLGQEEGSRPVDMSQILRRVKAMELGSRPAYSGTQWPGAAGSSTQWAAQWFAKLSDEERAEAERLRDAYLADCVRSGVKPVAIGVYFRDRKFEGVQVLAKDAAPRLPGGRVAVPVLGPIFAAACVAGVLRAPLRVQLPEDHRQRVLDTASRFPNPQRGRDYLAGKGIHLDQAGEPVFPPTFERDEERRLRMSDGYPMVKKLYEAARDRSAVTVEQRFEALKDAMEFVPLDSEMMQAWRRFYETNFLPFPPMGARGGYFPAGGPDALDEFRAKLATHEGEHDAA</sequence>
<dbReference type="InterPro" id="IPR036388">
    <property type="entry name" value="WH-like_DNA-bd_sf"/>
</dbReference>
<dbReference type="InterPro" id="IPR036390">
    <property type="entry name" value="WH_DNA-bd_sf"/>
</dbReference>
<evidence type="ECO:0000313" key="3">
    <source>
        <dbReference type="Proteomes" id="UP000247536"/>
    </source>
</evidence>
<dbReference type="Proteomes" id="UP000247536">
    <property type="component" value="Unassembled WGS sequence"/>
</dbReference>
<dbReference type="EMBL" id="QJRY01000007">
    <property type="protein sequence ID" value="PYB71282.1"/>
    <property type="molecule type" value="Genomic_DNA"/>
</dbReference>
<keyword evidence="3" id="KW-1185">Reference proteome</keyword>
<dbReference type="Gene3D" id="1.10.10.10">
    <property type="entry name" value="Winged helix-like DNA-binding domain superfamily/Winged helix DNA-binding domain"/>
    <property type="match status" value="1"/>
</dbReference>
<protein>
    <recommendedName>
        <fullName evidence="4">Helix-turn-helix domain-containing protein</fullName>
    </recommendedName>
</protein>
<reference evidence="2 3" key="1">
    <citation type="submission" date="2018-06" db="EMBL/GenBank/DDBJ databases">
        <title>Rhizobium wuzhouense sp. nov., isolated from roots of Oryza officinalis.</title>
        <authorList>
            <person name="Yuan T."/>
        </authorList>
    </citation>
    <scope>NUCLEOTIDE SEQUENCE [LARGE SCALE GENOMIC DNA]</scope>
    <source>
        <strain evidence="2 3">W44</strain>
    </source>
</reference>
<dbReference type="SUPFAM" id="SSF46785">
    <property type="entry name" value="Winged helix' DNA-binding domain"/>
    <property type="match status" value="1"/>
</dbReference>
<feature type="compositionally biased region" description="Basic and acidic residues" evidence="1">
    <location>
        <begin position="147"/>
        <end position="158"/>
    </location>
</feature>
<dbReference type="Pfam" id="PF13730">
    <property type="entry name" value="HTH_36"/>
    <property type="match status" value="1"/>
</dbReference>
<comment type="caution">
    <text evidence="2">The sequence shown here is derived from an EMBL/GenBank/DDBJ whole genome shotgun (WGS) entry which is preliminary data.</text>
</comment>
<organism evidence="2 3">
    <name type="scientific">Rhizobium wuzhouense</name>
    <dbReference type="NCBI Taxonomy" id="1986026"/>
    <lineage>
        <taxon>Bacteria</taxon>
        <taxon>Pseudomonadati</taxon>
        <taxon>Pseudomonadota</taxon>
        <taxon>Alphaproteobacteria</taxon>
        <taxon>Hyphomicrobiales</taxon>
        <taxon>Rhizobiaceae</taxon>
        <taxon>Rhizobium/Agrobacterium group</taxon>
        <taxon>Rhizobium</taxon>
    </lineage>
</organism>
<evidence type="ECO:0008006" key="4">
    <source>
        <dbReference type="Google" id="ProtNLM"/>
    </source>
</evidence>
<proteinExistence type="predicted"/>
<feature type="compositionally biased region" description="Low complexity" evidence="1">
    <location>
        <begin position="100"/>
        <end position="111"/>
    </location>
</feature>
<gene>
    <name evidence="2" type="ORF">DMY87_18155</name>
</gene>
<accession>A0ABX5NNW8</accession>